<evidence type="ECO:0000313" key="2">
    <source>
        <dbReference type="EMBL" id="KAK0137236.1"/>
    </source>
</evidence>
<dbReference type="EMBL" id="JAOPHQ010004925">
    <property type="protein sequence ID" value="KAK0137231.1"/>
    <property type="molecule type" value="Genomic_DNA"/>
</dbReference>
<accession>A0AA47MBV7</accession>
<keyword evidence="3" id="KW-1185">Reference proteome</keyword>
<proteinExistence type="predicted"/>
<evidence type="ECO:0000313" key="1">
    <source>
        <dbReference type="EMBL" id="KAK0137231.1"/>
    </source>
</evidence>
<gene>
    <name evidence="1" type="ORF">N1851_026570</name>
    <name evidence="2" type="ORF">N1851_026575</name>
</gene>
<sequence length="245" mass="27251">MPCPLDVVPPALLKDVFDIAGPSILSIINSSLATGTVPTCFKHAVVQPLLKKNQLGPHHAYTKSALLKVYNYLLLSIDSGDCAILLLLDLRAAFDIFYHDILIDRLKYRDPTRFYPRPHSFLPHFPSAKSFKNMKFPSTVDTKFFPCPIWPVQSDESPQNLQLNESKSGVVLFGPPDSIKLVTNSLGNLSTLVKPHVKNLGVIFESAFKFDKQVNSVVKASFFQLCTIAKIMSFLSSKDLEKVVS</sequence>
<dbReference type="EMBL" id="JAOPHQ010004925">
    <property type="protein sequence ID" value="KAK0137236.1"/>
    <property type="molecule type" value="Genomic_DNA"/>
</dbReference>
<dbReference type="AlphaFoldDB" id="A0AA47MBV7"/>
<organism evidence="1 3">
    <name type="scientific">Merluccius polli</name>
    <name type="common">Benguela hake</name>
    <name type="synonym">Merluccius cadenati</name>
    <dbReference type="NCBI Taxonomy" id="89951"/>
    <lineage>
        <taxon>Eukaryota</taxon>
        <taxon>Metazoa</taxon>
        <taxon>Chordata</taxon>
        <taxon>Craniata</taxon>
        <taxon>Vertebrata</taxon>
        <taxon>Euteleostomi</taxon>
        <taxon>Actinopterygii</taxon>
        <taxon>Neopterygii</taxon>
        <taxon>Teleostei</taxon>
        <taxon>Neoteleostei</taxon>
        <taxon>Acanthomorphata</taxon>
        <taxon>Zeiogadaria</taxon>
        <taxon>Gadariae</taxon>
        <taxon>Gadiformes</taxon>
        <taxon>Gadoidei</taxon>
        <taxon>Merlucciidae</taxon>
        <taxon>Merluccius</taxon>
    </lineage>
</organism>
<comment type="caution">
    <text evidence="1">The sequence shown here is derived from an EMBL/GenBank/DDBJ whole genome shotgun (WGS) entry which is preliminary data.</text>
</comment>
<protein>
    <recommendedName>
        <fullName evidence="4">Reverse transcriptase domain-containing protein</fullName>
    </recommendedName>
</protein>
<evidence type="ECO:0008006" key="4">
    <source>
        <dbReference type="Google" id="ProtNLM"/>
    </source>
</evidence>
<evidence type="ECO:0000313" key="3">
    <source>
        <dbReference type="Proteomes" id="UP001174136"/>
    </source>
</evidence>
<reference evidence="1" key="1">
    <citation type="journal article" date="2023" name="Front. Mar. Sci.">
        <title>A new Merluccius polli reference genome to investigate the effects of global change in West African waters.</title>
        <authorList>
            <person name="Mateo J.L."/>
            <person name="Blanco-Fernandez C."/>
            <person name="Garcia-Vazquez E."/>
            <person name="Machado-Schiaffino G."/>
        </authorList>
    </citation>
    <scope>NUCLEOTIDE SEQUENCE</scope>
    <source>
        <strain evidence="1">C29</strain>
        <tissue evidence="1">Fin</tissue>
    </source>
</reference>
<name>A0AA47MBV7_MERPO</name>
<dbReference type="Proteomes" id="UP001174136">
    <property type="component" value="Unassembled WGS sequence"/>
</dbReference>